<feature type="region of interest" description="Disordered" evidence="1">
    <location>
        <begin position="366"/>
        <end position="422"/>
    </location>
</feature>
<evidence type="ECO:0000313" key="5">
    <source>
        <dbReference type="Proteomes" id="UP000234951"/>
    </source>
</evidence>
<dbReference type="EMBL" id="PGVA01000012">
    <property type="protein sequence ID" value="PLR84666.1"/>
    <property type="molecule type" value="Genomic_DNA"/>
</dbReference>
<evidence type="ECO:0000256" key="1">
    <source>
        <dbReference type="SAM" id="MobiDB-lite"/>
    </source>
</evidence>
<comment type="caution">
    <text evidence="3">The sequence shown here is derived from an EMBL/GenBank/DDBJ whole genome shotgun (WGS) entry which is preliminary data.</text>
</comment>
<feature type="compositionally biased region" description="Basic and acidic residues" evidence="1">
    <location>
        <begin position="20"/>
        <end position="30"/>
    </location>
</feature>
<dbReference type="RefSeq" id="WP_101576315.1">
    <property type="nucleotide sequence ID" value="NZ_PGVA01000012.1"/>
</dbReference>
<feature type="compositionally biased region" description="Low complexity" evidence="1">
    <location>
        <begin position="153"/>
        <end position="166"/>
    </location>
</feature>
<sequence length="1749" mass="196416">MQINPFKPYGSTKKSGYELWKQEQDRRKQPDYVAPKTPVRAIQYEDPYYKGKSESDKSYQWEKDTLKELPIKKYGRSYNDKFKKWATEQGIKSYEMKEFRTFLDSKEDAAKTKSEGIDAILRALDARNQQSAERFRQRNEEASNKQAEEPKKVVSQPKPKKQVNQNDRNGVLGFVDRFVVPISKGATDFFVPGNTETMAANEEKRFGQVKNPVIKAAQKDRGLETDILNTVGMIGATVAPYAQGYRAADVAFNKIPRLARTTNPFAQRAIKGAAAGAATEAGIAATNELANPEAGDIGDYAVRTGLGVAGGAILDPVMYGAGRAINKGLETAAGRAMRSVIPSDQQTADAVSSVISRNDLVRPAEYTLPNGQKGQIKNRPGAVKPEAPVQEDIQPIGQNVPPVRNEPIQQAPTEQIKPRSTKIDDVVREHGFNDVTPETIAQSYNQKTWLHGTGTNELTADTLDPFVGNHEGLFGNGIYLTDEPEIAKGYAKSRSKRTGTPAVYEANVNVNRVLDAEKPPSPEAQKALLDSMGALDHAYEREIGDPQYFTNMMKNMIEKGKTTEEAIQKLRNEIKDFSYDAQISTSEFVEDFQNLAINLKMVGYDGITHTGGARTGNKPHRVLILLDPHDTYSGTGRAGQVTRFDPRVETQQAPDLETQIRQTAAATEQVLPEDIQAMRSEAIPLRQPTGDRQFKDMGFWESAVNRLKKATGSPKVYETPITRRELMNSMRKNLGVTIRTGRLGNVDENVQGFFKVDPEVIRTRQHGDVQVLSHEIGHHLDKQFSLTSSEAFDNELLKLGQATSGADYTPEQIRQEGLAEYVRLVLTDPEQALQQAPAFSQHFDQVLPKKMKNGLLKAQKDMDRWIEQGPELRLRGKIDRTGKEQVTIGERIDKIYSQFVDKFDRLKKVEKENTGELNSAEKSLYKKARLSVGAPKIAEQKLVELKSILAPIEQYGYSMKDVGDYAAAVHALELEQMGERVANEVMEEAATLSTKIKGMESTEDIARAIMDFENANGIKLTEDQFYALERGNDLELTEDQLFMIAESNRIESGMTLDEIQRVNAKYDTPEMQGIQQQIVAYNDSLVKMLQDGQVLTKEAVEAMKDKYPNYVPFFRFFDEDVASSLGGNKGFTNLTNPVKRLKGSTRDIIDPIESMIKNTFAVVNAVEKNKVGLELSRLADLEGAGQYIERLDGAQQVRNENIVTVFENGEKVQYQLDKDLYEAIQQLDEDRTNKVIQFLSYPAQMLRAGATLTPEFMLRNPIRDQFQAFVVSNYGYNPLIDLPRGAWDVILGKAFNKSEVYKKWAMNGGGYGNYLSQDRNYLRETLKTIKTEGRWYQKGFRTITNPKELFNLTIRTLQAFSELSEEATKVGEFKRALRKGASVEEAAFQSRDLMDFGRVGSDMRQWNRAVAFLNANIQGKDRIARAFKHNPVRTTTRALTGVTLPAVGAYLMMDLMGNENQKELYNNAPKWLKDSFFLIPIPGTDELARIPKPFDLAPIFANPVEQIFDYVKQNDPDTWSEFLKRQATEISSIPHMLTGLAPIIENWTNYKFFTGGPVVPRRDQDLLPEDQYGVNTSLTARTVGGALNYSPYKVDNFIQGYGAGLGRYATSGLDAGLQTVGAGKLPPAEAKKWSELPVVNAFTVDSTGGGQIMTDFYDALDRLTKERNSAKRNQEGYEQGDDVQYDRVEDYKYLNKISRNISEIRSDYREIQSSFDMSPEAKRRELDELDRQMNEMAREALIEIGEKQR</sequence>
<dbReference type="Proteomes" id="UP000234951">
    <property type="component" value="Unassembled WGS sequence"/>
</dbReference>
<evidence type="ECO:0000313" key="3">
    <source>
        <dbReference type="EMBL" id="PLR84666.1"/>
    </source>
</evidence>
<dbReference type="Proteomes" id="UP000235114">
    <property type="component" value="Unassembled WGS sequence"/>
</dbReference>
<dbReference type="Pfam" id="PF18857">
    <property type="entry name" value="LPD38"/>
    <property type="match status" value="1"/>
</dbReference>
<name>A0A2N5GPN0_9BACI</name>
<evidence type="ECO:0000259" key="2">
    <source>
        <dbReference type="Pfam" id="PF18857"/>
    </source>
</evidence>
<dbReference type="OrthoDB" id="343736at2"/>
<organism evidence="3 5">
    <name type="scientific">Bacillus canaveralius</name>
    <dbReference type="NCBI Taxonomy" id="1403243"/>
    <lineage>
        <taxon>Bacteria</taxon>
        <taxon>Bacillati</taxon>
        <taxon>Bacillota</taxon>
        <taxon>Bacilli</taxon>
        <taxon>Bacillales</taxon>
        <taxon>Bacillaceae</taxon>
        <taxon>Bacillus</taxon>
    </lineage>
</organism>
<keyword evidence="6" id="KW-1185">Reference proteome</keyword>
<feature type="region of interest" description="Disordered" evidence="1">
    <location>
        <begin position="1"/>
        <end position="32"/>
    </location>
</feature>
<gene>
    <name evidence="3" type="ORF">CU635_06235</name>
    <name evidence="4" type="ORF">CVD25_01125</name>
</gene>
<evidence type="ECO:0000313" key="4">
    <source>
        <dbReference type="EMBL" id="PLS00818.1"/>
    </source>
</evidence>
<feature type="compositionally biased region" description="Basic and acidic residues" evidence="1">
    <location>
        <begin position="133"/>
        <end position="152"/>
    </location>
</feature>
<reference evidence="3 5" key="1">
    <citation type="submission" date="2017-11" db="EMBL/GenBank/DDBJ databases">
        <title>Comparitive Functional Genomics of Dry Heat Resistant strains isolated from the Viking Spacecraft.</title>
        <authorList>
            <person name="Seuylemezian A."/>
            <person name="Cooper K."/>
            <person name="Vaishampayan P."/>
        </authorList>
    </citation>
    <scope>NUCLEOTIDE SEQUENCE [LARGE SCALE GENOMIC DNA]</scope>
    <source>
        <strain evidence="3 5">M4.6</strain>
    </source>
</reference>
<dbReference type="EMBL" id="PGVD01000003">
    <property type="protein sequence ID" value="PLS00818.1"/>
    <property type="molecule type" value="Genomic_DNA"/>
</dbReference>
<dbReference type="Gene3D" id="3.90.228.10">
    <property type="match status" value="1"/>
</dbReference>
<evidence type="ECO:0000313" key="6">
    <source>
        <dbReference type="Proteomes" id="UP000235114"/>
    </source>
</evidence>
<reference evidence="4 6" key="2">
    <citation type="submission" date="2017-12" db="EMBL/GenBank/DDBJ databases">
        <title>Comparative Functional Genomics of Dry Heat Resistant strains isolated from the Viking Spacecraft.</title>
        <authorList>
            <person name="Seuylemezian A."/>
            <person name="Cooper K."/>
            <person name="Vaishampayan P."/>
        </authorList>
    </citation>
    <scope>NUCLEOTIDE SEQUENCE [LARGE SCALE GENOMIC DNA]</scope>
    <source>
        <strain evidence="4 6">ATCC 29669</strain>
    </source>
</reference>
<protein>
    <recommendedName>
        <fullName evidence="2">Large polyvalent protein associated domain-containing protein</fullName>
    </recommendedName>
</protein>
<proteinExistence type="predicted"/>
<accession>A0A2N5GPN0</accession>
<dbReference type="InterPro" id="IPR040561">
    <property type="entry name" value="LPD38"/>
</dbReference>
<feature type="domain" description="Large polyvalent protein associated" evidence="2">
    <location>
        <begin position="1463"/>
        <end position="1639"/>
    </location>
</feature>
<feature type="region of interest" description="Disordered" evidence="1">
    <location>
        <begin position="129"/>
        <end position="167"/>
    </location>
</feature>